<accession>A0A6C0BDS2</accession>
<reference evidence="1" key="1">
    <citation type="journal article" date="2020" name="Nature">
        <title>Giant virus diversity and host interactions through global metagenomics.</title>
        <authorList>
            <person name="Schulz F."/>
            <person name="Roux S."/>
            <person name="Paez-Espino D."/>
            <person name="Jungbluth S."/>
            <person name="Walsh D.A."/>
            <person name="Denef V.J."/>
            <person name="McMahon K.D."/>
            <person name="Konstantinidis K.T."/>
            <person name="Eloe-Fadrosh E.A."/>
            <person name="Kyrpides N.C."/>
            <person name="Woyke T."/>
        </authorList>
    </citation>
    <scope>NUCLEOTIDE SEQUENCE</scope>
    <source>
        <strain evidence="1">GVMAG-M-3300010160-60</strain>
    </source>
</reference>
<name>A0A6C0BDS2_9ZZZZ</name>
<evidence type="ECO:0000313" key="1">
    <source>
        <dbReference type="EMBL" id="QHS90445.1"/>
    </source>
</evidence>
<sequence length="41" mass="4572">MSLVNKPLKKNNVIKTLIETLVIKPAVKPVVKPAEYKKGIK</sequence>
<dbReference type="AlphaFoldDB" id="A0A6C0BDS2"/>
<proteinExistence type="predicted"/>
<organism evidence="1">
    <name type="scientific">viral metagenome</name>
    <dbReference type="NCBI Taxonomy" id="1070528"/>
    <lineage>
        <taxon>unclassified sequences</taxon>
        <taxon>metagenomes</taxon>
        <taxon>organismal metagenomes</taxon>
    </lineage>
</organism>
<dbReference type="EMBL" id="MN739137">
    <property type="protein sequence ID" value="QHS90445.1"/>
    <property type="molecule type" value="Genomic_DNA"/>
</dbReference>
<protein>
    <submittedName>
        <fullName evidence="1">Uncharacterized protein</fullName>
    </submittedName>
</protein>